<dbReference type="PANTHER" id="PTHR22744">
    <property type="entry name" value="HELIX LOOP HELIX PROTEIN 21-RELATED"/>
    <property type="match status" value="1"/>
</dbReference>
<dbReference type="Gene3D" id="3.30.710.10">
    <property type="entry name" value="Potassium Channel Kv1.1, Chain A"/>
    <property type="match status" value="1"/>
</dbReference>
<evidence type="ECO:0000313" key="4">
    <source>
        <dbReference type="Proteomes" id="UP001328107"/>
    </source>
</evidence>
<dbReference type="EMBL" id="BTRK01000005">
    <property type="protein sequence ID" value="GMR55474.1"/>
    <property type="molecule type" value="Genomic_DNA"/>
</dbReference>
<gene>
    <name evidence="3" type="ORF">PMAYCL1PPCAC_25669</name>
</gene>
<dbReference type="PANTHER" id="PTHR22744:SF14">
    <property type="entry name" value="BTB DOMAIN-CONTAINING PROTEIN-RELATED"/>
    <property type="match status" value="1"/>
</dbReference>
<protein>
    <recommendedName>
        <fullName evidence="2">BTB domain-containing protein</fullName>
    </recommendedName>
</protein>
<feature type="non-terminal residue" evidence="3">
    <location>
        <position position="1"/>
    </location>
</feature>
<proteinExistence type="predicted"/>
<dbReference type="InterPro" id="IPR000210">
    <property type="entry name" value="BTB/POZ_dom"/>
</dbReference>
<dbReference type="SUPFAM" id="SSF54695">
    <property type="entry name" value="POZ domain"/>
    <property type="match status" value="1"/>
</dbReference>
<keyword evidence="4" id="KW-1185">Reference proteome</keyword>
<evidence type="ECO:0000259" key="2">
    <source>
        <dbReference type="PROSITE" id="PS50097"/>
    </source>
</evidence>
<dbReference type="PROSITE" id="PS50097">
    <property type="entry name" value="BTB"/>
    <property type="match status" value="1"/>
</dbReference>
<name>A0AAN5D335_9BILA</name>
<dbReference type="Pfam" id="PF00651">
    <property type="entry name" value="BTB"/>
    <property type="match status" value="1"/>
</dbReference>
<evidence type="ECO:0000256" key="1">
    <source>
        <dbReference type="SAM" id="MobiDB-lite"/>
    </source>
</evidence>
<reference evidence="4" key="1">
    <citation type="submission" date="2022-10" db="EMBL/GenBank/DDBJ databases">
        <title>Genome assembly of Pristionchus species.</title>
        <authorList>
            <person name="Yoshida K."/>
            <person name="Sommer R.J."/>
        </authorList>
    </citation>
    <scope>NUCLEOTIDE SEQUENCE [LARGE SCALE GENOMIC DNA]</scope>
    <source>
        <strain evidence="4">RS5460</strain>
    </source>
</reference>
<sequence length="306" mass="34449">KEEKEKEKKEEGKKEDKDKLALQQKPVYPESPKQSAARRLFAETEGKKIIGRSVVKKKPPVGENSVDAAGAARGQKGLVFASRAAPSLSALSMRSALQSKTNVGPPRNVTFPKNDDEIEKLVKDPNNHLRDAIIECEGKCLYVSSSILSARASFFARAYHGVHWEKNMEKLVINGCSFEDLTALVVSMYSTKLPVLKPSNAMRMLRLGVRFRFDYLINHCMHYCDPAKGNMTEKLLLEALKASEELKLVKLQKHCIQLIVGNNMYDKVKDADVFEQLSDDYKILILEKHFVATRATKKDLKKEPAE</sequence>
<feature type="region of interest" description="Disordered" evidence="1">
    <location>
        <begin position="1"/>
        <end position="38"/>
    </location>
</feature>
<dbReference type="InterPro" id="IPR011333">
    <property type="entry name" value="SKP1/BTB/POZ_sf"/>
</dbReference>
<evidence type="ECO:0000313" key="3">
    <source>
        <dbReference type="EMBL" id="GMR55474.1"/>
    </source>
</evidence>
<dbReference type="AlphaFoldDB" id="A0AAN5D335"/>
<feature type="domain" description="BTB" evidence="2">
    <location>
        <begin position="130"/>
        <end position="197"/>
    </location>
</feature>
<dbReference type="SMART" id="SM00225">
    <property type="entry name" value="BTB"/>
    <property type="match status" value="1"/>
</dbReference>
<accession>A0AAN5D335</accession>
<organism evidence="3 4">
    <name type="scientific">Pristionchus mayeri</name>
    <dbReference type="NCBI Taxonomy" id="1317129"/>
    <lineage>
        <taxon>Eukaryota</taxon>
        <taxon>Metazoa</taxon>
        <taxon>Ecdysozoa</taxon>
        <taxon>Nematoda</taxon>
        <taxon>Chromadorea</taxon>
        <taxon>Rhabditida</taxon>
        <taxon>Rhabditina</taxon>
        <taxon>Diplogasteromorpha</taxon>
        <taxon>Diplogasteroidea</taxon>
        <taxon>Neodiplogasteridae</taxon>
        <taxon>Pristionchus</taxon>
    </lineage>
</organism>
<feature type="compositionally biased region" description="Basic and acidic residues" evidence="1">
    <location>
        <begin position="1"/>
        <end position="20"/>
    </location>
</feature>
<dbReference type="CDD" id="cd18186">
    <property type="entry name" value="BTB_POZ_ZBTB_KLHL-like"/>
    <property type="match status" value="1"/>
</dbReference>
<comment type="caution">
    <text evidence="3">The sequence shown here is derived from an EMBL/GenBank/DDBJ whole genome shotgun (WGS) entry which is preliminary data.</text>
</comment>
<dbReference type="Proteomes" id="UP001328107">
    <property type="component" value="Unassembled WGS sequence"/>
</dbReference>